<proteinExistence type="predicted"/>
<accession>A0A9E7MPB1</accession>
<reference evidence="2" key="1">
    <citation type="submission" date="2022-05" db="EMBL/GenBank/DDBJ databases">
        <authorList>
            <person name="Friedrich I."/>
            <person name="Poehlein A."/>
            <person name="Schneider D."/>
            <person name="Hertel R."/>
            <person name="Daniel R."/>
        </authorList>
    </citation>
    <scope>NUCLEOTIDE SEQUENCE</scope>
</reference>
<protein>
    <submittedName>
        <fullName evidence="2">Uncharacterized protein</fullName>
    </submittedName>
</protein>
<evidence type="ECO:0000313" key="2">
    <source>
        <dbReference type="EMBL" id="USN14070.1"/>
    </source>
</evidence>
<name>A0A9E7MPB1_9CAUD</name>
<feature type="compositionally biased region" description="Basic and acidic residues" evidence="1">
    <location>
        <begin position="1"/>
        <end position="12"/>
    </location>
</feature>
<gene>
    <name evidence="2" type="ORF">KABACHOK_02340</name>
</gene>
<organism evidence="2 3">
    <name type="scientific">Brevundimonas phage vB_BpoS-Kabachok</name>
    <dbReference type="NCBI Taxonomy" id="2948600"/>
    <lineage>
        <taxon>Viruses</taxon>
        <taxon>Duplodnaviria</taxon>
        <taxon>Heunggongvirae</taxon>
        <taxon>Uroviricota</taxon>
        <taxon>Caudoviricetes</taxon>
        <taxon>Jeanschmidtviridae</taxon>
        <taxon>Marchewkavirus</taxon>
        <taxon>Marchewkavirus kabachok</taxon>
    </lineage>
</organism>
<keyword evidence="3" id="KW-1185">Reference proteome</keyword>
<dbReference type="EMBL" id="ON529852">
    <property type="protein sequence ID" value="USN14070.1"/>
    <property type="molecule type" value="Genomic_DNA"/>
</dbReference>
<dbReference type="Proteomes" id="UP001056685">
    <property type="component" value="Segment"/>
</dbReference>
<evidence type="ECO:0000313" key="3">
    <source>
        <dbReference type="Proteomes" id="UP001056685"/>
    </source>
</evidence>
<evidence type="ECO:0000256" key="1">
    <source>
        <dbReference type="SAM" id="MobiDB-lite"/>
    </source>
</evidence>
<feature type="region of interest" description="Disordered" evidence="1">
    <location>
        <begin position="1"/>
        <end position="20"/>
    </location>
</feature>
<sequence>MFRSKSRNEPSRRPVWSPQGRAPLVGEAARVVLSDGYEHARGWVVARYPGAPEGPAFLCAPLVAHKAGPWIANWPAHQIERLENADPYPHEIKTETEDGLTPGAKVRIYIRERDDWGKGVFVAETLGRRMVVFQGGGSADYPAEDVTPIGRSRVALPEVKALSAKLGVSYNQARAILRGRELRAQLAEARDVEDLKPILEAILRKDFPDTER</sequence>